<protein>
    <submittedName>
        <fullName evidence="1">Uncharacterized protein</fullName>
    </submittedName>
</protein>
<keyword evidence="2" id="KW-1185">Reference proteome</keyword>
<name>A0A0G4EE03_VITBC</name>
<accession>A0A0G4EE03</accession>
<dbReference type="EMBL" id="CDMY01000176">
    <property type="protein sequence ID" value="CEL93558.1"/>
    <property type="molecule type" value="Genomic_DNA"/>
</dbReference>
<evidence type="ECO:0000313" key="1">
    <source>
        <dbReference type="EMBL" id="CEL93558.1"/>
    </source>
</evidence>
<sequence length="588" mass="65809">MEQLRGLDVLPDDLLVWIARFLSSYPSQVLRVLGRGSRRLCAWCHSYYASVTFWQRQGDAANQALLDDAKVRADALSRQPPNRGVKVIFFSLPFDDKAQLLPLARIVELCTASLQELIVDCPSDQESIYQDLPCGLVRPRTGHRRRPPTVKINLPHLRRAVLSHVWFCMAEIRQWNAPRLERLEHGLPGERIWCVADDEALFRGAMWWVSHAARLRAVALGKRGERRWLDVIRSIPQNRFAIDTITDMELGESTVGIFDDRSLRERLDRSVSTISVDVPLHTLTASAQRSLVWVTTLFRRSIIRPGASERYYTASFHANIFVDCPNDFLYSNAMVLELLADSCKTVIIPVWGGPWCQPPLLVFKTATTIRFSVENDTPFKRWTPLPRTLLSPAVYPSVTTIEGLPEHQMTTEARHFLTEMKTIRRVIVTQSPSLFSGPAFILPACAAYSARGNCAGGLIDVHTKVRIDRPELGAVQWSLWERCSEAVDLAAVEKRIRSIRVTVTVLQQGMEGDASAVLREARALPACTSVEMKVKIATAPGHEAEEALAIPPRDSFFPNVGPPLAEGEEIPDGHVGDAGMLAIMDGEE</sequence>
<reference evidence="1 2" key="1">
    <citation type="submission" date="2014-11" db="EMBL/GenBank/DDBJ databases">
        <authorList>
            <person name="Zhu J."/>
            <person name="Qi W."/>
            <person name="Song R."/>
        </authorList>
    </citation>
    <scope>NUCLEOTIDE SEQUENCE [LARGE SCALE GENOMIC DNA]</scope>
</reference>
<dbReference type="InParanoid" id="A0A0G4EE03"/>
<dbReference type="Proteomes" id="UP000041254">
    <property type="component" value="Unassembled WGS sequence"/>
</dbReference>
<dbReference type="AlphaFoldDB" id="A0A0G4EE03"/>
<gene>
    <name evidence="1" type="ORF">Vbra_11268</name>
</gene>
<proteinExistence type="predicted"/>
<evidence type="ECO:0000313" key="2">
    <source>
        <dbReference type="Proteomes" id="UP000041254"/>
    </source>
</evidence>
<dbReference type="VEuPathDB" id="CryptoDB:Vbra_11268"/>
<organism evidence="1 2">
    <name type="scientific">Vitrella brassicaformis (strain CCMP3155)</name>
    <dbReference type="NCBI Taxonomy" id="1169540"/>
    <lineage>
        <taxon>Eukaryota</taxon>
        <taxon>Sar</taxon>
        <taxon>Alveolata</taxon>
        <taxon>Colpodellida</taxon>
        <taxon>Vitrellaceae</taxon>
        <taxon>Vitrella</taxon>
    </lineage>
</organism>